<feature type="region of interest" description="Disordered" evidence="6">
    <location>
        <begin position="279"/>
        <end position="316"/>
    </location>
</feature>
<dbReference type="InterPro" id="IPR036034">
    <property type="entry name" value="PDZ_sf"/>
</dbReference>
<comment type="caution">
    <text evidence="10">The sequence shown here is derived from an EMBL/GenBank/DDBJ whole genome shotgun (WGS) entry which is preliminary data.</text>
</comment>
<evidence type="ECO:0000259" key="9">
    <source>
        <dbReference type="PROSITE" id="PS51444"/>
    </source>
</evidence>
<feature type="compositionally biased region" description="Polar residues" evidence="6">
    <location>
        <begin position="635"/>
        <end position="648"/>
    </location>
</feature>
<keyword evidence="5 7" id="KW-0472">Membrane</keyword>
<feature type="transmembrane region" description="Helical" evidence="7">
    <location>
        <begin position="1578"/>
        <end position="1598"/>
    </location>
</feature>
<comment type="subcellular location">
    <subcellularLocation>
        <location evidence="1">Membrane</location>
        <topology evidence="1">Multi-pass membrane protein</topology>
    </subcellularLocation>
</comment>
<dbReference type="Gene3D" id="1.20.1160.20">
    <property type="match status" value="2"/>
</dbReference>
<feature type="transmembrane region" description="Helical" evidence="7">
    <location>
        <begin position="1471"/>
        <end position="1489"/>
    </location>
</feature>
<feature type="region of interest" description="Disordered" evidence="6">
    <location>
        <begin position="635"/>
        <end position="659"/>
    </location>
</feature>
<dbReference type="Pfam" id="PF02181">
    <property type="entry name" value="FH2"/>
    <property type="match status" value="1"/>
</dbReference>
<proteinExistence type="inferred from homology"/>
<dbReference type="CDD" id="cd06744">
    <property type="entry name" value="PDZ2_L-delphilin-like"/>
    <property type="match status" value="1"/>
</dbReference>
<protein>
    <submittedName>
        <fullName evidence="10">Delphilin</fullName>
    </submittedName>
</protein>
<evidence type="ECO:0000256" key="6">
    <source>
        <dbReference type="SAM" id="MobiDB-lite"/>
    </source>
</evidence>
<feature type="transmembrane region" description="Helical" evidence="7">
    <location>
        <begin position="1510"/>
        <end position="1531"/>
    </location>
</feature>
<dbReference type="CDD" id="cd06743">
    <property type="entry name" value="PDZ1_L-delphilin-like"/>
    <property type="match status" value="1"/>
</dbReference>
<feature type="transmembrane region" description="Helical" evidence="7">
    <location>
        <begin position="1856"/>
        <end position="1875"/>
    </location>
</feature>
<feature type="domain" description="PDZ" evidence="8">
    <location>
        <begin position="90"/>
        <end position="150"/>
    </location>
</feature>
<dbReference type="InterPro" id="IPR042201">
    <property type="entry name" value="FH2_Formin_sf"/>
</dbReference>
<dbReference type="EMBL" id="WHWB01033782">
    <property type="protein sequence ID" value="KAJ7417155.1"/>
    <property type="molecule type" value="Genomic_DNA"/>
</dbReference>
<gene>
    <name evidence="10" type="primary">GRID2IP</name>
    <name evidence="10" type="ORF">WISP_66224</name>
</gene>
<feature type="domain" description="PDZ" evidence="8">
    <location>
        <begin position="335"/>
        <end position="412"/>
    </location>
</feature>
<dbReference type="SUPFAM" id="SSF50156">
    <property type="entry name" value="PDZ domain-like"/>
    <property type="match status" value="3"/>
</dbReference>
<feature type="transmembrane region" description="Helical" evidence="7">
    <location>
        <begin position="1681"/>
        <end position="1703"/>
    </location>
</feature>
<feature type="compositionally biased region" description="Low complexity" evidence="6">
    <location>
        <begin position="726"/>
        <end position="739"/>
    </location>
</feature>
<name>A0ABQ9DET6_9PASS</name>
<feature type="transmembrane region" description="Helical" evidence="7">
    <location>
        <begin position="1305"/>
        <end position="1324"/>
    </location>
</feature>
<feature type="transmembrane region" description="Helical" evidence="7">
    <location>
        <begin position="1723"/>
        <end position="1745"/>
    </location>
</feature>
<evidence type="ECO:0000256" key="3">
    <source>
        <dbReference type="ARBA" id="ARBA00022692"/>
    </source>
</evidence>
<dbReference type="Pfam" id="PF00595">
    <property type="entry name" value="PDZ"/>
    <property type="match status" value="2"/>
</dbReference>
<dbReference type="PROSITE" id="PS50106">
    <property type="entry name" value="PDZ"/>
    <property type="match status" value="3"/>
</dbReference>
<feature type="transmembrane region" description="Helical" evidence="7">
    <location>
        <begin position="1650"/>
        <end position="1674"/>
    </location>
</feature>
<feature type="compositionally biased region" description="Low complexity" evidence="6">
    <location>
        <begin position="772"/>
        <end position="788"/>
    </location>
</feature>
<evidence type="ECO:0000256" key="1">
    <source>
        <dbReference type="ARBA" id="ARBA00004141"/>
    </source>
</evidence>
<dbReference type="Gene3D" id="1.20.1730.10">
    <property type="entry name" value="Sodium/glucose cotransporter"/>
    <property type="match status" value="1"/>
</dbReference>
<dbReference type="CDD" id="cd07354">
    <property type="entry name" value="HN_L-delphilin-R1_like"/>
    <property type="match status" value="1"/>
</dbReference>
<dbReference type="PANTHER" id="PTHR45725">
    <property type="entry name" value="FORMIN HOMOLOGY 2 FAMILY MEMBER"/>
    <property type="match status" value="1"/>
</dbReference>
<feature type="transmembrane region" description="Helical" evidence="7">
    <location>
        <begin position="1231"/>
        <end position="1248"/>
    </location>
</feature>
<feature type="compositionally biased region" description="Polar residues" evidence="6">
    <location>
        <begin position="714"/>
        <end position="725"/>
    </location>
</feature>
<feature type="compositionally biased region" description="Pro residues" evidence="6">
    <location>
        <begin position="795"/>
        <end position="805"/>
    </location>
</feature>
<dbReference type="PANTHER" id="PTHR45725:SF3">
    <property type="entry name" value="DELPHILIN"/>
    <property type="match status" value="1"/>
</dbReference>
<feature type="transmembrane region" description="Helical" evidence="7">
    <location>
        <begin position="1345"/>
        <end position="1367"/>
    </location>
</feature>
<dbReference type="InterPro" id="IPR015425">
    <property type="entry name" value="FH2_Formin"/>
</dbReference>
<dbReference type="Pfam" id="PF00474">
    <property type="entry name" value="SSF"/>
    <property type="match status" value="1"/>
</dbReference>
<sequence length="1876" mass="206486">MAADFFTAMPATNQGWPESFGFQISGSGPCYIVRVQEGSAAALAGLRPGDEVLELEGQPVSALGCQALLALARSCAHVPPSIGVVSRLHRASVPPGPRGGFGFELASGSPPRVATVSAQSPAAACGIEPGDYVLEVDGVPVALPEAAAALVGSCRGRALRLGLLRPQRGHRTGDTPLAGAHALRRERRQKAQEFSRKVDDILSDQPELKEKVFTVLKQYAAERKVECLAYTLCMVLTQESHQHLLDSIRIFIPKKHRQRFDEVVSQSLISKLCRSKSEQHSNRLRRSRSEDHQERLLVSTRASSVPRSHEELSKSLRKTTSLVTSNVASGAARRTVRVYKGNRSFGFTLRGHAPVWIESVLPGSPAEKAALKAGDRILFLNGLDMRNCSHDKVVSMLQGSGAMPTLVVEEGIVNVSNDSDSAESPSSSSSLTSLQWVAEILPSSIKIQGRTFTQQLEHLLTPPERYTICKALEGFFQHRNIDTLIVDVYPVLDTPAKQVIWQFIYQLLTYEEQEHCQQKIDRFLGYKSLAGSDTVEVPVRLIPGERQAGDGTSLPETPNPKMMSAVYAELENRLIGSFAGKVGNAALHRTSPPAPELAHTAGARKPGMGLAWPGEPLGSQQCYYRLHSSVASPCSTESNPYVSLDSSPAPSPKHRHYSLSPLSRRKKLFTFSRPPRSRDTDRFLDALSEQLGHRVTIVDDFLTPENDYEEMSFQDDQGSYVTNDASSSEYISSSDEGSSLTYSTLSDHIPPPPLSPPPPPPPLQFHDAQTVPTKAEAAKASTSPAPKSLVGHLHPIPPPPPPPPPPPVPCAPPLHRGLLHRRSESNHMSVKRLRWEQVENSEGTIWGQLGEDSDYDKLSDMVKYLDLELHFGTQKPTKPTLLPENFKKKDVVEILSHKKAYNTSILIAHLKLSHIELRQILMTMETDRLEPSHIKQLLLYAPDGEEVQRFQSYKENPGKLSEPDQFVLQMLSVPEYKIRLRSLHFKTTLQEKTEEIKASYECICKASLELKSSKKLAKILEFVLAMGNYLNNGQPKTSKTTGFKINFLTELNTTKTVDGKSTFLHILAKSLSQHFPELLGFAKDLPTVPLAAKVNQRTLTADLKDLHTTVSDIQMACHNMPATAEDRFAIVMTSFLESAQPAMRSLDDLQHKAMEEFSKVLSFFGEDSKMTTSEAFFGIFAEFMSKFEIYASGPRSAQPAQGAMEPTSIPPASVTPSWDAFPQQTLEPVDIAVLVLYFLFVLAVGLWSMWKTQRSTVKGYFLAGGQMVWWPVGASLFASNVGSGHFIGLAGSGAASGIAATAYEWNGMFCVLVLAWLFLPIYIASGVTTMPEYLRKRFGGKRIQVFLAILYLFIYIFTKISVDMYAGALFIQQALHWDLYIAVAGLLAITAIYTVSGGLAAVIYTDALQTLIMLVGAVTLMVFSFIEVGGLEGLQTKYFSAIPSTRKENSSCGLPREDAFHIFRDPVNSDLPWPGVLVGMTIPSLWYWCTDQVIVQRSLAAKNLSHAKGGSLMTSYLKILPLFMMVMPGMISRVLFPDLVACADPENCQKICGNPSGCSDIAYPKLVLELLPVGLRGLMMSVMIAALMSSLTSIFNSASTIFTMDLWKHFRPRCSEWELMIVGRVFVLLLTVISILWIPLVQAGQGGQLFIYIQSISSYLQPPVAMVFILGCFWRRANEKGAFWGLVVGLLLGVVRLVLDFIYPEPRCGEADSRPGVVKYMHYLYFSMVLAAISTLTVLVVSLATKPPAPEMISRLTWFTRGDPPVKPDLAVSPCATGASEAERPSLQLELNIASDGSADEKKCVTKAKGSSKLMRTFLWLCGMERRQESTEGTAPPKPEPLPVASLEEKPLVKHILNVNLLLCLCAGVFLWAYFA</sequence>
<dbReference type="SMART" id="SM00498">
    <property type="entry name" value="FH2"/>
    <property type="match status" value="1"/>
</dbReference>
<keyword evidence="11" id="KW-1185">Reference proteome</keyword>
<feature type="transmembrane region" description="Helical" evidence="7">
    <location>
        <begin position="1379"/>
        <end position="1404"/>
    </location>
</feature>
<feature type="transmembrane region" description="Helical" evidence="7">
    <location>
        <begin position="1619"/>
        <end position="1638"/>
    </location>
</feature>
<dbReference type="InterPro" id="IPR001734">
    <property type="entry name" value="Na/solute_symporter"/>
</dbReference>
<comment type="similarity">
    <text evidence="2">Belongs to the sodium:solute symporter (SSF) (TC 2.A.21) family.</text>
</comment>
<feature type="region of interest" description="Disordered" evidence="6">
    <location>
        <begin position="712"/>
        <end position="805"/>
    </location>
</feature>
<evidence type="ECO:0000256" key="4">
    <source>
        <dbReference type="ARBA" id="ARBA00022989"/>
    </source>
</evidence>
<dbReference type="InterPro" id="IPR051425">
    <property type="entry name" value="Formin_Homology"/>
</dbReference>
<evidence type="ECO:0000259" key="8">
    <source>
        <dbReference type="PROSITE" id="PS50106"/>
    </source>
</evidence>
<organism evidence="10 11">
    <name type="scientific">Willisornis vidua</name>
    <name type="common">Xingu scale-backed antbird</name>
    <dbReference type="NCBI Taxonomy" id="1566151"/>
    <lineage>
        <taxon>Eukaryota</taxon>
        <taxon>Metazoa</taxon>
        <taxon>Chordata</taxon>
        <taxon>Craniata</taxon>
        <taxon>Vertebrata</taxon>
        <taxon>Euteleostomi</taxon>
        <taxon>Archelosauria</taxon>
        <taxon>Archosauria</taxon>
        <taxon>Dinosauria</taxon>
        <taxon>Saurischia</taxon>
        <taxon>Theropoda</taxon>
        <taxon>Coelurosauria</taxon>
        <taxon>Aves</taxon>
        <taxon>Neognathae</taxon>
        <taxon>Neoaves</taxon>
        <taxon>Telluraves</taxon>
        <taxon>Australaves</taxon>
        <taxon>Passeriformes</taxon>
        <taxon>Thamnophilidae</taxon>
        <taxon>Willisornis</taxon>
    </lineage>
</organism>
<dbReference type="SUPFAM" id="SSF101447">
    <property type="entry name" value="Formin homology 2 domain (FH2 domain)"/>
    <property type="match status" value="1"/>
</dbReference>
<evidence type="ECO:0000256" key="2">
    <source>
        <dbReference type="ARBA" id="ARBA00006434"/>
    </source>
</evidence>
<feature type="domain" description="FH2" evidence="9">
    <location>
        <begin position="820"/>
        <end position="1213"/>
    </location>
</feature>
<dbReference type="PROSITE" id="PS50283">
    <property type="entry name" value="NA_SOLUT_SYMP_3"/>
    <property type="match status" value="1"/>
</dbReference>
<evidence type="ECO:0000313" key="10">
    <source>
        <dbReference type="EMBL" id="KAJ7417155.1"/>
    </source>
</evidence>
<keyword evidence="3 7" id="KW-0812">Transmembrane</keyword>
<dbReference type="Proteomes" id="UP001145742">
    <property type="component" value="Unassembled WGS sequence"/>
</dbReference>
<dbReference type="CDD" id="cd07355">
    <property type="entry name" value="HN_L-delphilin-R2_like"/>
    <property type="match status" value="1"/>
</dbReference>
<dbReference type="PROSITE" id="PS51444">
    <property type="entry name" value="FH2"/>
    <property type="match status" value="1"/>
</dbReference>
<dbReference type="InterPro" id="IPR041489">
    <property type="entry name" value="PDZ_6"/>
</dbReference>
<feature type="compositionally biased region" description="Basic and acidic residues" evidence="6">
    <location>
        <begin position="279"/>
        <end position="295"/>
    </location>
</feature>
<dbReference type="Pfam" id="PF17820">
    <property type="entry name" value="PDZ_6"/>
    <property type="match status" value="1"/>
</dbReference>
<feature type="domain" description="PDZ" evidence="8">
    <location>
        <begin position="6"/>
        <end position="63"/>
    </location>
</feature>
<dbReference type="SMART" id="SM00228">
    <property type="entry name" value="PDZ"/>
    <property type="match status" value="3"/>
</dbReference>
<dbReference type="Gene3D" id="1.20.58.2220">
    <property type="entry name" value="Formin, FH2 domain"/>
    <property type="match status" value="1"/>
</dbReference>
<evidence type="ECO:0000313" key="11">
    <source>
        <dbReference type="Proteomes" id="UP001145742"/>
    </source>
</evidence>
<feature type="transmembrane region" description="Helical" evidence="7">
    <location>
        <begin position="1411"/>
        <end position="1431"/>
    </location>
</feature>
<evidence type="ECO:0000256" key="5">
    <source>
        <dbReference type="ARBA" id="ARBA00023136"/>
    </source>
</evidence>
<reference evidence="10" key="1">
    <citation type="submission" date="2019-10" db="EMBL/GenBank/DDBJ databases">
        <authorList>
            <person name="Soares A.E.R."/>
            <person name="Aleixo A."/>
            <person name="Schneider P."/>
            <person name="Miyaki C.Y."/>
            <person name="Schneider M.P."/>
            <person name="Mello C."/>
            <person name="Vasconcelos A.T.R."/>
        </authorList>
    </citation>
    <scope>NUCLEOTIDE SEQUENCE</scope>
    <source>
        <tissue evidence="10">Muscle</tissue>
    </source>
</reference>
<feature type="compositionally biased region" description="Pro residues" evidence="6">
    <location>
        <begin position="749"/>
        <end position="763"/>
    </location>
</feature>
<dbReference type="InterPro" id="IPR038377">
    <property type="entry name" value="Na/Glc_symporter_sf"/>
</dbReference>
<accession>A0ABQ9DET6</accession>
<keyword evidence="4 7" id="KW-1133">Transmembrane helix</keyword>
<dbReference type="Gene3D" id="2.30.42.10">
    <property type="match status" value="3"/>
</dbReference>
<evidence type="ECO:0000256" key="7">
    <source>
        <dbReference type="SAM" id="Phobius"/>
    </source>
</evidence>
<dbReference type="InterPro" id="IPR001478">
    <property type="entry name" value="PDZ"/>
</dbReference>
<dbReference type="NCBIfam" id="TIGR00813">
    <property type="entry name" value="sss"/>
    <property type="match status" value="1"/>
</dbReference>